<sequence>MLMKVIINRWLKVNEIQILVIGFLVLIFIGAVLLAMPISSQDGRYTNFLDCVFISTSATCVTGLVTLDTGTHWNYFGQFVILCLIQIGGLGFMSVSTLIALLMGRRITLKERLVIQQSLNSFSIQGLVKMSKYVLVFTFVVETIGAMFLATQFIPEFGYVKGIYFSIFHSISAFCNAGIDLIGEFRSLTPYAEDPVIILTVGSLVVIGGLGFFVWQDIYNFRIRKKLSLHTRLVIVTTLILILGGTILMFLFEMYNPKTIGDMPVKSKILSSLFASIVPRTAGFNSIPTSDMTGGGKFLTIVLMFIGGSPGSTAGGIKTTTAALLIVTVLSIIRGREDAEIYGRRIRKELVYRALTITILGSGIVLVATILLCITEKASLEYIIYEVVSAFGTVGLSLGLTPELSNSGKILLCIIMYCGRLGPLTVALALAQKSMPSSIKYPDGKILIG</sequence>
<evidence type="ECO:0000256" key="3">
    <source>
        <dbReference type="ARBA" id="ARBA00022475"/>
    </source>
</evidence>
<dbReference type="PANTHER" id="PTHR32024">
    <property type="entry name" value="TRK SYSTEM POTASSIUM UPTAKE PROTEIN TRKG-RELATED"/>
    <property type="match status" value="1"/>
</dbReference>
<name>A0A162U964_9CLOT</name>
<keyword evidence="9 10" id="KW-0472">Membrane</keyword>
<dbReference type="PATRIC" id="fig|1121326.3.peg.666"/>
<organism evidence="11 12">
    <name type="scientific">Clostridium magnum DSM 2767</name>
    <dbReference type="NCBI Taxonomy" id="1121326"/>
    <lineage>
        <taxon>Bacteria</taxon>
        <taxon>Bacillati</taxon>
        <taxon>Bacillota</taxon>
        <taxon>Clostridia</taxon>
        <taxon>Eubacteriales</taxon>
        <taxon>Clostridiaceae</taxon>
        <taxon>Clostridium</taxon>
    </lineage>
</organism>
<dbReference type="InterPro" id="IPR004772">
    <property type="entry name" value="TrkH"/>
</dbReference>
<dbReference type="GO" id="GO:0005886">
    <property type="term" value="C:plasma membrane"/>
    <property type="evidence" value="ECO:0007669"/>
    <property type="project" value="UniProtKB-SubCell"/>
</dbReference>
<comment type="caution">
    <text evidence="11">The sequence shown here is derived from an EMBL/GenBank/DDBJ whole genome shotgun (WGS) entry which is preliminary data.</text>
</comment>
<evidence type="ECO:0000256" key="9">
    <source>
        <dbReference type="ARBA" id="ARBA00023136"/>
    </source>
</evidence>
<evidence type="ECO:0000313" key="12">
    <source>
        <dbReference type="Proteomes" id="UP000076603"/>
    </source>
</evidence>
<keyword evidence="2" id="KW-0813">Transport</keyword>
<evidence type="ECO:0000256" key="6">
    <source>
        <dbReference type="ARBA" id="ARBA00022958"/>
    </source>
</evidence>
<reference evidence="11 12" key="1">
    <citation type="submission" date="2016-04" db="EMBL/GenBank/DDBJ databases">
        <title>Genome sequence of Clostridium magnum DSM 2767.</title>
        <authorList>
            <person name="Poehlein A."/>
            <person name="Uhlig R."/>
            <person name="Fischer R."/>
            <person name="Bahl H."/>
            <person name="Daniel R."/>
        </authorList>
    </citation>
    <scope>NUCLEOTIDE SEQUENCE [LARGE SCALE GENOMIC DNA]</scope>
    <source>
        <strain evidence="11 12">DSM 2767</strain>
    </source>
</reference>
<dbReference type="AlphaFoldDB" id="A0A162U964"/>
<keyword evidence="5 10" id="KW-0812">Transmembrane</keyword>
<accession>A0A162U964</accession>
<keyword evidence="3" id="KW-1003">Cell membrane</keyword>
<keyword evidence="4" id="KW-0633">Potassium transport</keyword>
<dbReference type="InterPro" id="IPR003445">
    <property type="entry name" value="Cat_transpt"/>
</dbReference>
<evidence type="ECO:0000256" key="8">
    <source>
        <dbReference type="ARBA" id="ARBA00023065"/>
    </source>
</evidence>
<keyword evidence="7 10" id="KW-1133">Transmembrane helix</keyword>
<dbReference type="Proteomes" id="UP000076603">
    <property type="component" value="Unassembled WGS sequence"/>
</dbReference>
<feature type="transmembrane region" description="Helical" evidence="10">
    <location>
        <begin position="79"/>
        <end position="103"/>
    </location>
</feature>
<feature type="transmembrane region" description="Helical" evidence="10">
    <location>
        <begin position="354"/>
        <end position="374"/>
    </location>
</feature>
<protein>
    <submittedName>
        <fullName evidence="11">Ktr system potassium uptake protein B</fullName>
    </submittedName>
</protein>
<feature type="transmembrane region" description="Helical" evidence="10">
    <location>
        <begin position="380"/>
        <end position="398"/>
    </location>
</feature>
<feature type="transmembrane region" description="Helical" evidence="10">
    <location>
        <begin position="16"/>
        <end position="36"/>
    </location>
</feature>
<evidence type="ECO:0000256" key="1">
    <source>
        <dbReference type="ARBA" id="ARBA00004651"/>
    </source>
</evidence>
<gene>
    <name evidence="11" type="primary">ktrB</name>
    <name evidence="11" type="ORF">CLMAG_07120</name>
</gene>
<dbReference type="GO" id="GO:0015379">
    <property type="term" value="F:potassium:chloride symporter activity"/>
    <property type="evidence" value="ECO:0007669"/>
    <property type="project" value="InterPro"/>
</dbReference>
<keyword evidence="8" id="KW-0406">Ion transport</keyword>
<dbReference type="Pfam" id="PF02386">
    <property type="entry name" value="TrkH"/>
    <property type="match status" value="1"/>
</dbReference>
<dbReference type="EMBL" id="LWAE01000001">
    <property type="protein sequence ID" value="KZL93661.1"/>
    <property type="molecule type" value="Genomic_DNA"/>
</dbReference>
<feature type="transmembrane region" description="Helical" evidence="10">
    <location>
        <begin position="313"/>
        <end position="333"/>
    </location>
</feature>
<feature type="transmembrane region" description="Helical" evidence="10">
    <location>
        <begin position="410"/>
        <end position="431"/>
    </location>
</feature>
<feature type="transmembrane region" description="Helical" evidence="10">
    <location>
        <begin position="227"/>
        <end position="252"/>
    </location>
</feature>
<keyword evidence="6" id="KW-0630">Potassium</keyword>
<dbReference type="NCBIfam" id="TIGR00933">
    <property type="entry name" value="2a38"/>
    <property type="match status" value="1"/>
</dbReference>
<evidence type="ECO:0000256" key="10">
    <source>
        <dbReference type="SAM" id="Phobius"/>
    </source>
</evidence>
<dbReference type="PANTHER" id="PTHR32024:SF1">
    <property type="entry name" value="KTR SYSTEM POTASSIUM UPTAKE PROTEIN B"/>
    <property type="match status" value="1"/>
</dbReference>
<keyword evidence="12" id="KW-1185">Reference proteome</keyword>
<proteinExistence type="predicted"/>
<feature type="transmembrane region" description="Helical" evidence="10">
    <location>
        <begin position="133"/>
        <end position="154"/>
    </location>
</feature>
<evidence type="ECO:0000256" key="7">
    <source>
        <dbReference type="ARBA" id="ARBA00022989"/>
    </source>
</evidence>
<evidence type="ECO:0000256" key="2">
    <source>
        <dbReference type="ARBA" id="ARBA00022448"/>
    </source>
</evidence>
<dbReference type="STRING" id="1121326.CLMAG_07120"/>
<evidence type="ECO:0000313" key="11">
    <source>
        <dbReference type="EMBL" id="KZL93661.1"/>
    </source>
</evidence>
<comment type="subcellular location">
    <subcellularLocation>
        <location evidence="1">Cell membrane</location>
        <topology evidence="1">Multi-pass membrane protein</topology>
    </subcellularLocation>
</comment>
<evidence type="ECO:0000256" key="5">
    <source>
        <dbReference type="ARBA" id="ARBA00022692"/>
    </source>
</evidence>
<feature type="transmembrane region" description="Helical" evidence="10">
    <location>
        <begin position="196"/>
        <end position="215"/>
    </location>
</feature>
<evidence type="ECO:0000256" key="4">
    <source>
        <dbReference type="ARBA" id="ARBA00022538"/>
    </source>
</evidence>